<name>A0A9W6YEI0_9STRA</name>
<comment type="caution">
    <text evidence="2">The sequence shown here is derived from an EMBL/GenBank/DDBJ whole genome shotgun (WGS) entry which is preliminary data.</text>
</comment>
<proteinExistence type="predicted"/>
<organism evidence="2 3">
    <name type="scientific">Phytophthora lilii</name>
    <dbReference type="NCBI Taxonomy" id="2077276"/>
    <lineage>
        <taxon>Eukaryota</taxon>
        <taxon>Sar</taxon>
        <taxon>Stramenopiles</taxon>
        <taxon>Oomycota</taxon>
        <taxon>Peronosporomycetes</taxon>
        <taxon>Peronosporales</taxon>
        <taxon>Peronosporaceae</taxon>
        <taxon>Phytophthora</taxon>
    </lineage>
</organism>
<accession>A0A9W6YEI0</accession>
<protein>
    <submittedName>
        <fullName evidence="2">Unnamed protein product</fullName>
    </submittedName>
</protein>
<feature type="region of interest" description="Disordered" evidence="1">
    <location>
        <begin position="28"/>
        <end position="51"/>
    </location>
</feature>
<reference evidence="2" key="1">
    <citation type="submission" date="2023-04" db="EMBL/GenBank/DDBJ databases">
        <title>Phytophthora lilii NBRC 32176.</title>
        <authorList>
            <person name="Ichikawa N."/>
            <person name="Sato H."/>
            <person name="Tonouchi N."/>
        </authorList>
    </citation>
    <scope>NUCLEOTIDE SEQUENCE</scope>
    <source>
        <strain evidence="2">NBRC 32176</strain>
    </source>
</reference>
<gene>
    <name evidence="2" type="ORF">Plil01_001810700</name>
</gene>
<dbReference type="AlphaFoldDB" id="A0A9W6YEI0"/>
<evidence type="ECO:0000256" key="1">
    <source>
        <dbReference type="SAM" id="MobiDB-lite"/>
    </source>
</evidence>
<evidence type="ECO:0000313" key="3">
    <source>
        <dbReference type="Proteomes" id="UP001165083"/>
    </source>
</evidence>
<dbReference type="EMBL" id="BSXW01012471">
    <property type="protein sequence ID" value="GMF65448.1"/>
    <property type="molecule type" value="Genomic_DNA"/>
</dbReference>
<dbReference type="Proteomes" id="UP001165083">
    <property type="component" value="Unassembled WGS sequence"/>
</dbReference>
<evidence type="ECO:0000313" key="2">
    <source>
        <dbReference type="EMBL" id="GMF65448.1"/>
    </source>
</evidence>
<keyword evidence="3" id="KW-1185">Reference proteome</keyword>
<sequence>MWQLCVRIRVDTSVIEAYYRRQLYGNPGVARSSARAPDPTTPRYPDLDPGRSAFGSTTLAKDLSMEARWQHSARPVGPRSCITDAVQAPVTRAPDPGWSLADRAMIWTDLVSRTAAMVSSSRKDVRSMMCGRVVVGMIGFGMG</sequence>